<dbReference type="EMBL" id="LAZR01015206">
    <property type="protein sequence ID" value="KKM14198.1"/>
    <property type="molecule type" value="Genomic_DNA"/>
</dbReference>
<reference evidence="1" key="1">
    <citation type="journal article" date="2015" name="Nature">
        <title>Complex archaea that bridge the gap between prokaryotes and eukaryotes.</title>
        <authorList>
            <person name="Spang A."/>
            <person name="Saw J.H."/>
            <person name="Jorgensen S.L."/>
            <person name="Zaremba-Niedzwiedzka K."/>
            <person name="Martijn J."/>
            <person name="Lind A.E."/>
            <person name="van Eijk R."/>
            <person name="Schleper C."/>
            <person name="Guy L."/>
            <person name="Ettema T.J."/>
        </authorList>
    </citation>
    <scope>NUCLEOTIDE SEQUENCE</scope>
</reference>
<gene>
    <name evidence="1" type="ORF">LCGC14_1708570</name>
</gene>
<evidence type="ECO:0000313" key="1">
    <source>
        <dbReference type="EMBL" id="KKM14198.1"/>
    </source>
</evidence>
<name>A0A0F9JWC9_9ZZZZ</name>
<protein>
    <submittedName>
        <fullName evidence="1">Uncharacterized protein</fullName>
    </submittedName>
</protein>
<proteinExistence type="predicted"/>
<dbReference type="AlphaFoldDB" id="A0A0F9JWC9"/>
<sequence>MKSQGSLWLEPIRNEVEDRWDYIVIRTKNTLTERVGAQLKEKEVSSLISRRYDVTITLPKEKVKGKVIP</sequence>
<organism evidence="1">
    <name type="scientific">marine sediment metagenome</name>
    <dbReference type="NCBI Taxonomy" id="412755"/>
    <lineage>
        <taxon>unclassified sequences</taxon>
        <taxon>metagenomes</taxon>
        <taxon>ecological metagenomes</taxon>
    </lineage>
</organism>
<accession>A0A0F9JWC9</accession>
<comment type="caution">
    <text evidence="1">The sequence shown here is derived from an EMBL/GenBank/DDBJ whole genome shotgun (WGS) entry which is preliminary data.</text>
</comment>